<feature type="transmembrane region" description="Helical" evidence="1">
    <location>
        <begin position="334"/>
        <end position="352"/>
    </location>
</feature>
<evidence type="ECO:0000313" key="3">
    <source>
        <dbReference type="Proteomes" id="UP000243778"/>
    </source>
</evidence>
<dbReference type="PROSITE" id="PS51257">
    <property type="entry name" value="PROKAR_LIPOPROTEIN"/>
    <property type="match status" value="1"/>
</dbReference>
<keyword evidence="1" id="KW-1133">Transmembrane helix</keyword>
<keyword evidence="1" id="KW-0812">Transmembrane</keyword>
<feature type="transmembrane region" description="Helical" evidence="1">
    <location>
        <begin position="60"/>
        <end position="78"/>
    </location>
</feature>
<feature type="transmembrane region" description="Helical" evidence="1">
    <location>
        <begin position="268"/>
        <end position="289"/>
    </location>
</feature>
<dbReference type="InterPro" id="IPR010266">
    <property type="entry name" value="NnrS"/>
</dbReference>
<feature type="transmembrane region" description="Helical" evidence="1">
    <location>
        <begin position="358"/>
        <end position="377"/>
    </location>
</feature>
<dbReference type="STRING" id="1007099.SAMN05216287_0427"/>
<feature type="transmembrane region" description="Helical" evidence="1">
    <location>
        <begin position="176"/>
        <end position="196"/>
    </location>
</feature>
<feature type="transmembrane region" description="Helical" evidence="1">
    <location>
        <begin position="238"/>
        <end position="256"/>
    </location>
</feature>
<feature type="transmembrane region" description="Helical" evidence="1">
    <location>
        <begin position="110"/>
        <end position="130"/>
    </location>
</feature>
<gene>
    <name evidence="2" type="ORF">SAMN05216287_0427</name>
</gene>
<evidence type="ECO:0000313" key="2">
    <source>
        <dbReference type="EMBL" id="SDW21459.1"/>
    </source>
</evidence>
<keyword evidence="1" id="KW-0472">Membrane</keyword>
<feature type="transmembrane region" description="Helical" evidence="1">
    <location>
        <begin position="216"/>
        <end position="232"/>
    </location>
</feature>
<reference evidence="3" key="1">
    <citation type="submission" date="2016-10" db="EMBL/GenBank/DDBJ databases">
        <authorList>
            <person name="Varghese N."/>
            <person name="Submissions S."/>
        </authorList>
    </citation>
    <scope>NUCLEOTIDE SEQUENCE [LARGE SCALE GENOMIC DNA]</scope>
    <source>
        <strain evidence="3">NRRL B-59562</strain>
    </source>
</reference>
<dbReference type="Pfam" id="PF05940">
    <property type="entry name" value="NnrS"/>
    <property type="match status" value="1"/>
</dbReference>
<evidence type="ECO:0000256" key="1">
    <source>
        <dbReference type="SAM" id="Phobius"/>
    </source>
</evidence>
<dbReference type="RefSeq" id="WP_090224201.1">
    <property type="nucleotide sequence ID" value="NZ_FNNU01000001.1"/>
</dbReference>
<accession>A0A1H2RS50</accession>
<dbReference type="OrthoDB" id="9770040at2"/>
<sequence length="393" mass="42100">MLQISRPALGFPLWRLGFRPFFLGSAAYACVALGLWLLALSGAPVWQPTGGWLAWHLHEMPFGFGVAAVAGFLLTAVPNWTGAQALSGPPLAALFLLWLLTRLAWLGGAPLALCAVLELAFLPLLAFALGRSLWRARQRNNYPLVGVLLLFALADGLAVAGQLLDRADWQRQGAHAALWLLAALSGIIGGRVIPFFTQRGLGRTQAVPALKWLERPALAGLAVLAILAAAGLDLQPRAWMALPFGLVGVLHGIRLSRWYDKGLWRVPLLWSLHLAYAWLVLALLGMAAWHLGLIDNGSAALHALTVGGLAGLILAMMARVSLGHSGRPLLPPAGMRWAFVALNASAFARVLLPTWLPQGALVLAGLLWLLAFGMFLARYAGWLCQPRVDGLSG</sequence>
<feature type="transmembrane region" description="Helical" evidence="1">
    <location>
        <begin position="21"/>
        <end position="40"/>
    </location>
</feature>
<organism evidence="2 3">
    <name type="scientific">Pseudomonas kuykendallii</name>
    <dbReference type="NCBI Taxonomy" id="1007099"/>
    <lineage>
        <taxon>Bacteria</taxon>
        <taxon>Pseudomonadati</taxon>
        <taxon>Pseudomonadota</taxon>
        <taxon>Gammaproteobacteria</taxon>
        <taxon>Pseudomonadales</taxon>
        <taxon>Pseudomonadaceae</taxon>
        <taxon>Pseudomonas</taxon>
    </lineage>
</organism>
<dbReference type="AlphaFoldDB" id="A0A1H2RS50"/>
<dbReference type="Proteomes" id="UP000243778">
    <property type="component" value="Unassembled WGS sequence"/>
</dbReference>
<feature type="transmembrane region" description="Helical" evidence="1">
    <location>
        <begin position="301"/>
        <end position="322"/>
    </location>
</feature>
<proteinExistence type="predicted"/>
<name>A0A1H2RS50_9PSED</name>
<feature type="transmembrane region" description="Helical" evidence="1">
    <location>
        <begin position="142"/>
        <end position="164"/>
    </location>
</feature>
<protein>
    <submittedName>
        <fullName evidence="2">Uncharacterized protein involved in response to NO</fullName>
    </submittedName>
</protein>
<keyword evidence="3" id="KW-1185">Reference proteome</keyword>
<dbReference type="EMBL" id="FNNU01000001">
    <property type="protein sequence ID" value="SDW21459.1"/>
    <property type="molecule type" value="Genomic_DNA"/>
</dbReference>
<feature type="transmembrane region" description="Helical" evidence="1">
    <location>
        <begin position="85"/>
        <end position="104"/>
    </location>
</feature>